<keyword evidence="3" id="KW-1185">Reference proteome</keyword>
<comment type="caution">
    <text evidence="2">The sequence shown here is derived from an EMBL/GenBank/DDBJ whole genome shotgun (WGS) entry which is preliminary data.</text>
</comment>
<dbReference type="AlphaFoldDB" id="A0A432Y3H7"/>
<sequence length="292" mass="33058">MLGESNSSEALMNESLLEHYVYALLDPIDDSVFYIGKGTGQRAKAHEMEFVREFEKYVDEAAEELATNALTEKQQKIRAIRERGDMVKQIVLGRYRTKSEAFAVEATLIEWVYGFDNLTNIVRGHGAKFIRPLGNLAELPGIDIEKKQASYDGSYSAERYEGLEKAGSYEVLQKLREQVSVAGFEVSSFEGHFKVYDPGESNGYIGFIVSIYGVDVLVQVSKSNRPSLKFLYTESTCEYLDELKKIVTLATPSNRRNGRPRYIKFEDPDLNVRKGDNSAVLAWLIKLRQHLA</sequence>
<evidence type="ECO:0000313" key="3">
    <source>
        <dbReference type="Proteomes" id="UP000287649"/>
    </source>
</evidence>
<feature type="domain" description="GIY-YIG" evidence="1">
    <location>
        <begin position="17"/>
        <end position="121"/>
    </location>
</feature>
<proteinExistence type="predicted"/>
<dbReference type="Pfam" id="PF22945">
    <property type="entry name" value="LEM-3_GIY-YIG"/>
    <property type="match status" value="1"/>
</dbReference>
<name>A0A432Y3H7_9GAMM</name>
<evidence type="ECO:0000313" key="2">
    <source>
        <dbReference type="EMBL" id="RUO55529.1"/>
    </source>
</evidence>
<accession>A0A432Y3H7</accession>
<reference evidence="3" key="1">
    <citation type="journal article" date="2018" name="Front. Microbiol.">
        <title>Genome-Based Analysis Reveals the Taxonomy and Diversity of the Family Idiomarinaceae.</title>
        <authorList>
            <person name="Liu Y."/>
            <person name="Lai Q."/>
            <person name="Shao Z."/>
        </authorList>
    </citation>
    <scope>NUCLEOTIDE SEQUENCE [LARGE SCALE GENOMIC DNA]</scope>
    <source>
        <strain evidence="3">PO-M2</strain>
    </source>
</reference>
<protein>
    <recommendedName>
        <fullName evidence="1">GIY-YIG domain-containing protein</fullName>
    </recommendedName>
</protein>
<dbReference type="PROSITE" id="PS50164">
    <property type="entry name" value="GIY_YIG"/>
    <property type="match status" value="1"/>
</dbReference>
<organism evidence="2 3">
    <name type="scientific">Pseudidiomarina homiensis</name>
    <dbReference type="NCBI Taxonomy" id="364198"/>
    <lineage>
        <taxon>Bacteria</taxon>
        <taxon>Pseudomonadati</taxon>
        <taxon>Pseudomonadota</taxon>
        <taxon>Gammaproteobacteria</taxon>
        <taxon>Alteromonadales</taxon>
        <taxon>Idiomarinaceae</taxon>
        <taxon>Pseudidiomarina</taxon>
    </lineage>
</organism>
<dbReference type="Proteomes" id="UP000287649">
    <property type="component" value="Unassembled WGS sequence"/>
</dbReference>
<dbReference type="EMBL" id="PIPX01000001">
    <property type="protein sequence ID" value="RUO55529.1"/>
    <property type="molecule type" value="Genomic_DNA"/>
</dbReference>
<evidence type="ECO:0000259" key="1">
    <source>
        <dbReference type="PROSITE" id="PS50164"/>
    </source>
</evidence>
<gene>
    <name evidence="2" type="ORF">CWI70_01725</name>
</gene>
<dbReference type="InterPro" id="IPR000305">
    <property type="entry name" value="GIY-YIG_endonuc"/>
</dbReference>
<dbReference type="CDD" id="cd10440">
    <property type="entry name" value="GIY-YIG_COG3680"/>
    <property type="match status" value="1"/>
</dbReference>